<feature type="binding site" evidence="6">
    <location>
        <position position="84"/>
    </location>
    <ligand>
        <name>[4Fe-4S] cluster</name>
        <dbReference type="ChEBI" id="CHEBI:49883"/>
        <note>4Fe-4S-S-AdoMet</note>
    </ligand>
</feature>
<accession>B5Y7Y7</accession>
<dbReference type="SUPFAM" id="SSF102114">
    <property type="entry name" value="Radical SAM enzymes"/>
    <property type="match status" value="1"/>
</dbReference>
<reference evidence="8 9" key="2">
    <citation type="journal article" date="2014" name="Genome Announc.">
        <title>Complete Genome Sequence of Coprothermobacter proteolyticus DSM 5265.</title>
        <authorList>
            <person name="Alexiev A."/>
            <person name="Coil D.A."/>
            <person name="Badger J.H."/>
            <person name="Enticknap J."/>
            <person name="Ward N."/>
            <person name="Robb F.T."/>
            <person name="Eisen J.A."/>
        </authorList>
    </citation>
    <scope>NUCLEOTIDE SEQUENCE [LARGE SCALE GENOMIC DNA]</scope>
    <source>
        <strain evidence="9">ATCC 35245 / DSM 5265 / OCM 4 / BT</strain>
    </source>
</reference>
<dbReference type="EMBL" id="CP001145">
    <property type="protein sequence ID" value="ACI16880.1"/>
    <property type="molecule type" value="Genomic_DNA"/>
</dbReference>
<dbReference type="InterPro" id="IPR007197">
    <property type="entry name" value="rSAM"/>
</dbReference>
<gene>
    <name evidence="8" type="ordered locus">COPRO5265_0526</name>
</gene>
<dbReference type="InterPro" id="IPR016431">
    <property type="entry name" value="Pyrv-formate_lyase-activ_prd"/>
</dbReference>
<evidence type="ECO:0000256" key="3">
    <source>
        <dbReference type="ARBA" id="ARBA00022723"/>
    </source>
</evidence>
<evidence type="ECO:0000256" key="5">
    <source>
        <dbReference type="ARBA" id="ARBA00023014"/>
    </source>
</evidence>
<dbReference type="HOGENOM" id="CLU_044176_1_0_9"/>
<dbReference type="SFLD" id="SFLDS00029">
    <property type="entry name" value="Radical_SAM"/>
    <property type="match status" value="1"/>
</dbReference>
<dbReference type="STRING" id="309798.COPRO5265_0526"/>
<keyword evidence="2 6" id="KW-0949">S-adenosyl-L-methionine</keyword>
<evidence type="ECO:0000256" key="4">
    <source>
        <dbReference type="ARBA" id="ARBA00023004"/>
    </source>
</evidence>
<feature type="binding site" evidence="6">
    <location>
        <position position="77"/>
    </location>
    <ligand>
        <name>[4Fe-4S] cluster</name>
        <dbReference type="ChEBI" id="CHEBI:49883"/>
        <note>4Fe-4S-S-AdoMet</note>
    </ligand>
</feature>
<dbReference type="NCBIfam" id="TIGR04337">
    <property type="entry name" value="AmmeMemoSam_rS"/>
    <property type="match status" value="1"/>
</dbReference>
<dbReference type="Gene3D" id="3.20.20.70">
    <property type="entry name" value="Aldolase class I"/>
    <property type="match status" value="1"/>
</dbReference>
<keyword evidence="5 6" id="KW-0411">Iron-sulfur</keyword>
<feature type="binding site" evidence="6">
    <location>
        <position position="81"/>
    </location>
    <ligand>
        <name>[4Fe-4S] cluster</name>
        <dbReference type="ChEBI" id="CHEBI:49883"/>
        <note>4Fe-4S-S-AdoMet</note>
    </ligand>
</feature>
<sequence length="330" mass="36754">MKLYVETDKGIICLACPRACNLSSGRGYCGVRSVKDGKFSCDVCELVSSIANDPIEKKPVFHYLPGSTVLSVGTLGCNMRCIGCQNWEIAHADLDTYRWNLQRITASELVALAKRVSDGLAWTYNEPTVWAEYVYDGASLAKEEGLYTVVVTNGYYSLQTFKLWEPVVDVFRIDLKGFTDETYDKFAPDVKVSVILGNIERAVSSGKHVEVVTNVMPGVNDVDLEAIADFIKSLNPEIPWHLTRFFPQFKMQNVPPTPVSLLTRARQMALEKGLKYVYLGNVNLPGMENTVCPRCGNLLIERKGLFTVENYVEQGSCPRCGNKIYGRFGG</sequence>
<dbReference type="KEGG" id="cpo:COPRO5265_0526"/>
<keyword evidence="9" id="KW-1185">Reference proteome</keyword>
<evidence type="ECO:0000313" key="9">
    <source>
        <dbReference type="Proteomes" id="UP000001732"/>
    </source>
</evidence>
<dbReference type="PANTHER" id="PTHR30352:SF5">
    <property type="entry name" value="PYRUVATE FORMATE-LYASE 1-ACTIVATING ENZYME"/>
    <property type="match status" value="1"/>
</dbReference>
<dbReference type="GO" id="GO:0046872">
    <property type="term" value="F:metal ion binding"/>
    <property type="evidence" value="ECO:0007669"/>
    <property type="project" value="UniProtKB-KW"/>
</dbReference>
<evidence type="ECO:0000256" key="2">
    <source>
        <dbReference type="ARBA" id="ARBA00022691"/>
    </source>
</evidence>
<dbReference type="AlphaFoldDB" id="B5Y7Y7"/>
<dbReference type="SFLD" id="SFLDG01101">
    <property type="entry name" value="Uncharacterised_Radical_SAM_Su"/>
    <property type="match status" value="1"/>
</dbReference>
<dbReference type="PROSITE" id="PS51918">
    <property type="entry name" value="RADICAL_SAM"/>
    <property type="match status" value="1"/>
</dbReference>
<dbReference type="InterPro" id="IPR034457">
    <property type="entry name" value="Organic_radical-activating"/>
</dbReference>
<dbReference type="Pfam" id="PF04055">
    <property type="entry name" value="Radical_SAM"/>
    <property type="match status" value="1"/>
</dbReference>
<evidence type="ECO:0000313" key="8">
    <source>
        <dbReference type="EMBL" id="ACI16880.1"/>
    </source>
</evidence>
<dbReference type="OrthoDB" id="9778883at2"/>
<dbReference type="eggNOG" id="COG1180">
    <property type="taxonomic scope" value="Bacteria"/>
</dbReference>
<protein>
    <submittedName>
        <fullName evidence="8">MoaA/nifB/pqqE family protein</fullName>
    </submittedName>
</protein>
<dbReference type="InterPro" id="IPR027596">
    <property type="entry name" value="AmmeMemoSam_rS"/>
</dbReference>
<dbReference type="CDD" id="cd01335">
    <property type="entry name" value="Radical_SAM"/>
    <property type="match status" value="1"/>
</dbReference>
<comment type="cofactor">
    <cofactor evidence="6">
        <name>[4Fe-4S] cluster</name>
        <dbReference type="ChEBI" id="CHEBI:49883"/>
    </cofactor>
    <text evidence="6">Binds 1 [4Fe-4S] cluster. The cluster is coordinated with 3 cysteines and an exchangeable S-adenosyl-L-methionine.</text>
</comment>
<dbReference type="GO" id="GO:0003824">
    <property type="term" value="F:catalytic activity"/>
    <property type="evidence" value="ECO:0007669"/>
    <property type="project" value="InterPro"/>
</dbReference>
<dbReference type="RefSeq" id="WP_012543532.1">
    <property type="nucleotide sequence ID" value="NC_011295.1"/>
</dbReference>
<keyword evidence="4 6" id="KW-0408">Iron</keyword>
<evidence type="ECO:0000256" key="1">
    <source>
        <dbReference type="ARBA" id="ARBA00022485"/>
    </source>
</evidence>
<keyword evidence="3 6" id="KW-0479">Metal-binding</keyword>
<evidence type="ECO:0000259" key="7">
    <source>
        <dbReference type="PROSITE" id="PS51918"/>
    </source>
</evidence>
<proteinExistence type="predicted"/>
<dbReference type="InterPro" id="IPR013785">
    <property type="entry name" value="Aldolase_TIM"/>
</dbReference>
<feature type="domain" description="Radical SAM core" evidence="7">
    <location>
        <begin position="62"/>
        <end position="277"/>
    </location>
</feature>
<keyword evidence="1" id="KW-0004">4Fe-4S</keyword>
<evidence type="ECO:0000256" key="6">
    <source>
        <dbReference type="PIRSR" id="PIRSR004869-50"/>
    </source>
</evidence>
<dbReference type="InterPro" id="IPR058240">
    <property type="entry name" value="rSAM_sf"/>
</dbReference>
<dbReference type="Proteomes" id="UP000001732">
    <property type="component" value="Chromosome"/>
</dbReference>
<dbReference type="GO" id="GO:0051539">
    <property type="term" value="F:4 iron, 4 sulfur cluster binding"/>
    <property type="evidence" value="ECO:0007669"/>
    <property type="project" value="UniProtKB-KW"/>
</dbReference>
<name>B5Y7Y7_COPPD</name>
<dbReference type="PANTHER" id="PTHR30352">
    <property type="entry name" value="PYRUVATE FORMATE-LYASE-ACTIVATING ENZYME"/>
    <property type="match status" value="1"/>
</dbReference>
<organism evidence="8 9">
    <name type="scientific">Coprothermobacter proteolyticus (strain ATCC 35245 / DSM 5265 / OCM 4 / BT)</name>
    <dbReference type="NCBI Taxonomy" id="309798"/>
    <lineage>
        <taxon>Bacteria</taxon>
        <taxon>Pseudomonadati</taxon>
        <taxon>Coprothermobacterota</taxon>
        <taxon>Coprothermobacteria</taxon>
        <taxon>Coprothermobacterales</taxon>
        <taxon>Coprothermobacteraceae</taxon>
        <taxon>Coprothermobacter</taxon>
    </lineage>
</organism>
<dbReference type="PIRSF" id="PIRSF004869">
    <property type="entry name" value="PflX_prd"/>
    <property type="match status" value="1"/>
</dbReference>
<reference evidence="9" key="1">
    <citation type="submission" date="2008-08" db="EMBL/GenBank/DDBJ databases">
        <title>The complete genome sequence of Coprothermobacter proteolyticus strain ATCC 5245 / DSM 5265 / BT.</title>
        <authorList>
            <person name="Dodson R.J."/>
            <person name="Durkin A.S."/>
            <person name="Wu M."/>
            <person name="Eisen J."/>
            <person name="Sutton G."/>
        </authorList>
    </citation>
    <scope>NUCLEOTIDE SEQUENCE [LARGE SCALE GENOMIC DNA]</scope>
    <source>
        <strain evidence="9">ATCC 35245 / DSM 5265 / OCM 4 / BT</strain>
    </source>
</reference>